<comment type="subunit">
    <text evidence="2">Homodecamer; pentamer of dimers.</text>
</comment>
<organism evidence="6 7">
    <name type="scientific">Chenggangzhangella methanolivorans</name>
    <dbReference type="NCBI Taxonomy" id="1437009"/>
    <lineage>
        <taxon>Bacteria</taxon>
        <taxon>Pseudomonadati</taxon>
        <taxon>Pseudomonadota</taxon>
        <taxon>Alphaproteobacteria</taxon>
        <taxon>Hyphomicrobiales</taxon>
        <taxon>Methylopilaceae</taxon>
        <taxon>Chenggangzhangella</taxon>
    </lineage>
</organism>
<dbReference type="AlphaFoldDB" id="A0A9E6R6G1"/>
<reference evidence="6" key="1">
    <citation type="submission" date="2021-08" db="EMBL/GenBank/DDBJ databases">
        <authorList>
            <person name="Zhang H."/>
            <person name="Xu M."/>
            <person name="Yu Z."/>
            <person name="Yang L."/>
            <person name="Cai Y."/>
        </authorList>
    </citation>
    <scope>NUCLEOTIDE SEQUENCE</scope>
    <source>
        <strain evidence="6">CHL1</strain>
    </source>
</reference>
<protein>
    <recommendedName>
        <fullName evidence="3">3-methyl-2-oxobutanoate hydroxymethyltransferase</fullName>
        <ecNumber evidence="3">2.1.2.11</ecNumber>
    </recommendedName>
</protein>
<sequence length="158" mass="16791">MDPVKRKKVTIKSVHDKKKAGQKITSIGVYDAPMAAIADRVGFDFLVVGNAGPMALLGHPDPTTVKFEEQLALTRAVSRVTKYGFVVGHMPYMSYHASKEQAIASATRLVAEGGADCVKCEGNRYTAEYIAEIVRAGIPVMGHIGMQASAAPSRAASA</sequence>
<dbReference type="EC" id="2.1.2.11" evidence="3"/>
<evidence type="ECO:0000256" key="2">
    <source>
        <dbReference type="ARBA" id="ARBA00011424"/>
    </source>
</evidence>
<dbReference type="GO" id="GO:0003864">
    <property type="term" value="F:3-methyl-2-oxobutanoate hydroxymethyltransferase activity"/>
    <property type="evidence" value="ECO:0007669"/>
    <property type="project" value="UniProtKB-EC"/>
</dbReference>
<dbReference type="InterPro" id="IPR040442">
    <property type="entry name" value="Pyrv_kinase-like_dom_sf"/>
</dbReference>
<dbReference type="GO" id="GO:0015940">
    <property type="term" value="P:pantothenate biosynthetic process"/>
    <property type="evidence" value="ECO:0007669"/>
    <property type="project" value="UniProtKB-KW"/>
</dbReference>
<dbReference type="InterPro" id="IPR003700">
    <property type="entry name" value="Pantoate_hydroxy_MeTrfase"/>
</dbReference>
<keyword evidence="4" id="KW-0566">Pantothenate biosynthesis</keyword>
<dbReference type="EMBL" id="CP081869">
    <property type="protein sequence ID" value="QZN99125.1"/>
    <property type="molecule type" value="Genomic_DNA"/>
</dbReference>
<keyword evidence="7" id="KW-1185">Reference proteome</keyword>
<evidence type="ECO:0000256" key="5">
    <source>
        <dbReference type="ARBA" id="ARBA00022679"/>
    </source>
</evidence>
<evidence type="ECO:0000256" key="4">
    <source>
        <dbReference type="ARBA" id="ARBA00022655"/>
    </source>
</evidence>
<evidence type="ECO:0000313" key="7">
    <source>
        <dbReference type="Proteomes" id="UP000825701"/>
    </source>
</evidence>
<dbReference type="InterPro" id="IPR015813">
    <property type="entry name" value="Pyrv/PenolPyrv_kinase-like_dom"/>
</dbReference>
<evidence type="ECO:0000256" key="3">
    <source>
        <dbReference type="ARBA" id="ARBA00012618"/>
    </source>
</evidence>
<proteinExistence type="inferred from homology"/>
<dbReference type="Pfam" id="PF02548">
    <property type="entry name" value="Pantoate_transf"/>
    <property type="match status" value="1"/>
</dbReference>
<dbReference type="KEGG" id="cmet:K6K41_20095"/>
<dbReference type="PANTHER" id="PTHR20881">
    <property type="entry name" value="3-METHYL-2-OXOBUTANOATE HYDROXYMETHYLTRANSFERASE"/>
    <property type="match status" value="1"/>
</dbReference>
<dbReference type="Gene3D" id="3.20.20.60">
    <property type="entry name" value="Phosphoenolpyruvate-binding domains"/>
    <property type="match status" value="1"/>
</dbReference>
<name>A0A9E6R6G1_9HYPH</name>
<accession>A0A9E6R6G1</accession>
<evidence type="ECO:0000313" key="6">
    <source>
        <dbReference type="EMBL" id="QZN99125.1"/>
    </source>
</evidence>
<gene>
    <name evidence="6" type="ORF">K6K41_20095</name>
</gene>
<dbReference type="PANTHER" id="PTHR20881:SF0">
    <property type="entry name" value="3-METHYL-2-OXOBUTANOATE HYDROXYMETHYLTRANSFERASE"/>
    <property type="match status" value="1"/>
</dbReference>
<evidence type="ECO:0000256" key="1">
    <source>
        <dbReference type="ARBA" id="ARBA00008676"/>
    </source>
</evidence>
<dbReference type="Proteomes" id="UP000825701">
    <property type="component" value="Chromosome"/>
</dbReference>
<comment type="similarity">
    <text evidence="1">Belongs to the PanB family.</text>
</comment>
<dbReference type="SUPFAM" id="SSF51621">
    <property type="entry name" value="Phosphoenolpyruvate/pyruvate domain"/>
    <property type="match status" value="1"/>
</dbReference>
<keyword evidence="5" id="KW-0808">Transferase</keyword>
<dbReference type="GO" id="GO:0000287">
    <property type="term" value="F:magnesium ion binding"/>
    <property type="evidence" value="ECO:0007669"/>
    <property type="project" value="TreeGrafter"/>
</dbReference>